<feature type="domain" description="FAD-dependent oxidoreductase 2 FAD-binding" evidence="3">
    <location>
        <begin position="47"/>
        <end position="578"/>
    </location>
</feature>
<dbReference type="Gene3D" id="3.90.700.10">
    <property type="entry name" value="Succinate dehydrogenase/fumarate reductase flavoprotein, catalytic domain"/>
    <property type="match status" value="1"/>
</dbReference>
<reference evidence="4 5" key="1">
    <citation type="journal article" date="2019" name="Int. J. Syst. Evol. Microbiol.">
        <title>The Global Catalogue of Microorganisms (GCM) 10K type strain sequencing project: providing services to taxonomists for standard genome sequencing and annotation.</title>
        <authorList>
            <consortium name="The Broad Institute Genomics Platform"/>
            <consortium name="The Broad Institute Genome Sequencing Center for Infectious Disease"/>
            <person name="Wu L."/>
            <person name="Ma J."/>
        </authorList>
    </citation>
    <scope>NUCLEOTIDE SEQUENCE [LARGE SCALE GENOMIC DNA]</scope>
    <source>
        <strain evidence="4 5">JCM 10696</strain>
    </source>
</reference>
<comment type="caution">
    <text evidence="4">The sequence shown here is derived from an EMBL/GenBank/DDBJ whole genome shotgun (WGS) entry which is preliminary data.</text>
</comment>
<dbReference type="Pfam" id="PF00890">
    <property type="entry name" value="FAD_binding_2"/>
    <property type="match status" value="1"/>
</dbReference>
<name>A0ABN1QUF8_9ACTN</name>
<evidence type="ECO:0000259" key="3">
    <source>
        <dbReference type="Pfam" id="PF00890"/>
    </source>
</evidence>
<dbReference type="Gene3D" id="3.50.50.60">
    <property type="entry name" value="FAD/NAD(P)-binding domain"/>
    <property type="match status" value="1"/>
</dbReference>
<gene>
    <name evidence="4" type="ORF">GCM10009550_23060</name>
</gene>
<dbReference type="InterPro" id="IPR027477">
    <property type="entry name" value="Succ_DH/fumarate_Rdtase_cat_sf"/>
</dbReference>
<keyword evidence="2" id="KW-0560">Oxidoreductase</keyword>
<dbReference type="PANTHER" id="PTHR43260:SF1">
    <property type="entry name" value="KSDD-LIKE STEROID DEHYDROGENASE RV0785"/>
    <property type="match status" value="1"/>
</dbReference>
<organism evidence="4 5">
    <name type="scientific">Actinocorallia libanotica</name>
    <dbReference type="NCBI Taxonomy" id="46162"/>
    <lineage>
        <taxon>Bacteria</taxon>
        <taxon>Bacillati</taxon>
        <taxon>Actinomycetota</taxon>
        <taxon>Actinomycetes</taxon>
        <taxon>Streptosporangiales</taxon>
        <taxon>Thermomonosporaceae</taxon>
        <taxon>Actinocorallia</taxon>
    </lineage>
</organism>
<dbReference type="InterPro" id="IPR014614">
    <property type="entry name" value="KsdD_DH"/>
</dbReference>
<evidence type="ECO:0000313" key="4">
    <source>
        <dbReference type="EMBL" id="GAA0947525.1"/>
    </source>
</evidence>
<dbReference type="InterPro" id="IPR006311">
    <property type="entry name" value="TAT_signal"/>
</dbReference>
<dbReference type="InterPro" id="IPR036188">
    <property type="entry name" value="FAD/NAD-bd_sf"/>
</dbReference>
<dbReference type="InterPro" id="IPR003953">
    <property type="entry name" value="FAD-dep_OxRdtase_2_FAD-bd"/>
</dbReference>
<dbReference type="PIRSF" id="PIRSF036654">
    <property type="entry name" value="UCP036654"/>
    <property type="match status" value="1"/>
</dbReference>
<dbReference type="EMBL" id="BAAAHH010000007">
    <property type="protein sequence ID" value="GAA0947525.1"/>
    <property type="molecule type" value="Genomic_DNA"/>
</dbReference>
<proteinExistence type="predicted"/>
<evidence type="ECO:0000256" key="1">
    <source>
        <dbReference type="ARBA" id="ARBA00022630"/>
    </source>
</evidence>
<sequence>MEQDETPGTFTRRHALTLAGGTVAAGAAADLLRGASASAAPGDAEPDVIVVGAGLAGLVATAELADAGRKVLLVDQESEANLGGQAFWSFGGLFFVNSDEQRLMGIKDTRDLAWQDWLGTAGFDRGVGDPAGQDYWGHQWAEAYVDFASGEKRAWLHGMGMRWFPIVGWAERGGGFADGHGNSVPRFHITWGTGPAVVEPFEKRVRAAAAKGLVTFRFRHRVDDLVRTGGAVTGVRGAVLEPTAAPRGTRSSRVETGEFELKAPVVIVTSGGIGANHTPVRENWPERLGAPPKRMITGVPDYVDGRMLRISAEAGARLVNRDRMWHYTEGIENYDPIWSDHGIRILPGPSSLWLDAEGRRLPAPGLPGYDTLGTLKLIQDTGYDYSWFVTTQKILAKEFALSGSEQNPDLTNKNIPLTLSRAWQSPEPVEKFKKNGVDFIVADTLPELVTGMNELTGTNLIDYAGLKRQIDARDRELDNKFTKDLQIMGIRNALEYNGDKLSRTAGIHKILDQDARPLIAVRLNILTRKTLGGLQTDLSGRVLNADGRPVPGLYAAGEVAGFGGGGVHGYRSLEGTFLGGCIFSGRQAGRAAAAATA</sequence>
<dbReference type="RefSeq" id="WP_344239722.1">
    <property type="nucleotide sequence ID" value="NZ_BAAAHH010000007.1"/>
</dbReference>
<dbReference type="PANTHER" id="PTHR43260">
    <property type="entry name" value="3-KETOSTEROID-DELTA-1-DEHYDROGENASE"/>
    <property type="match status" value="1"/>
</dbReference>
<evidence type="ECO:0000313" key="5">
    <source>
        <dbReference type="Proteomes" id="UP001500665"/>
    </source>
</evidence>
<dbReference type="PROSITE" id="PS51318">
    <property type="entry name" value="TAT"/>
    <property type="match status" value="1"/>
</dbReference>
<dbReference type="NCBIfam" id="NF009472">
    <property type="entry name" value="PRK12834.1"/>
    <property type="match status" value="1"/>
</dbReference>
<keyword evidence="5" id="KW-1185">Reference proteome</keyword>
<dbReference type="Proteomes" id="UP001500665">
    <property type="component" value="Unassembled WGS sequence"/>
</dbReference>
<accession>A0ABN1QUF8</accession>
<protein>
    <submittedName>
        <fullName evidence="4">FAD-binding dehydrogenase</fullName>
    </submittedName>
</protein>
<evidence type="ECO:0000256" key="2">
    <source>
        <dbReference type="ARBA" id="ARBA00023002"/>
    </source>
</evidence>
<keyword evidence="1" id="KW-0285">Flavoprotein</keyword>
<dbReference type="SUPFAM" id="SSF51905">
    <property type="entry name" value="FAD/NAD(P)-binding domain"/>
    <property type="match status" value="1"/>
</dbReference>